<evidence type="ECO:0000256" key="8">
    <source>
        <dbReference type="ARBA" id="ARBA00022737"/>
    </source>
</evidence>
<feature type="compositionally biased region" description="Polar residues" evidence="14">
    <location>
        <begin position="846"/>
        <end position="865"/>
    </location>
</feature>
<dbReference type="SUPFAM" id="SSF48239">
    <property type="entry name" value="Terpenoid cyclases/Protein prenyltransferases"/>
    <property type="match status" value="1"/>
</dbReference>
<comment type="catalytic activity">
    <reaction evidence="12">
        <text>geranylgeranyl diphosphate + L-cysteinyl-[protein] = S-geranylgeranyl-L-cysteinyl-[protein] + diphosphate</text>
        <dbReference type="Rhea" id="RHEA:21240"/>
        <dbReference type="Rhea" id="RHEA-COMP:10131"/>
        <dbReference type="Rhea" id="RHEA-COMP:11537"/>
        <dbReference type="ChEBI" id="CHEBI:29950"/>
        <dbReference type="ChEBI" id="CHEBI:33019"/>
        <dbReference type="ChEBI" id="CHEBI:57533"/>
        <dbReference type="ChEBI" id="CHEBI:86021"/>
        <dbReference type="EC" id="2.5.1.60"/>
    </reaction>
</comment>
<dbReference type="FunFam" id="1.50.10.20:FF:000012">
    <property type="entry name" value="Geranylgeranyl transferase type-2 subunit beta"/>
    <property type="match status" value="1"/>
</dbReference>
<reference evidence="16" key="1">
    <citation type="submission" date="2019-07" db="EMBL/GenBank/DDBJ databases">
        <title>Hyphodiscus hymeniophilus genome sequencing and assembly.</title>
        <authorList>
            <person name="Kramer G."/>
            <person name="Nodwell J."/>
        </authorList>
    </citation>
    <scope>NUCLEOTIDE SEQUENCE</scope>
    <source>
        <strain evidence="16">ATCC 34498</strain>
    </source>
</reference>
<dbReference type="EC" id="2.5.1.60" evidence="4"/>
<dbReference type="GO" id="GO:0046872">
    <property type="term" value="F:metal ion binding"/>
    <property type="evidence" value="ECO:0007669"/>
    <property type="project" value="UniProtKB-KW"/>
</dbReference>
<evidence type="ECO:0000256" key="7">
    <source>
        <dbReference type="ARBA" id="ARBA00022723"/>
    </source>
</evidence>
<proteinExistence type="inferred from homology"/>
<dbReference type="InterPro" id="IPR001330">
    <property type="entry name" value="Prenyltrans"/>
</dbReference>
<evidence type="ECO:0000256" key="10">
    <source>
        <dbReference type="ARBA" id="ARBA00030816"/>
    </source>
</evidence>
<dbReference type="InterPro" id="IPR008930">
    <property type="entry name" value="Terpenoid_cyclase/PrenylTrfase"/>
</dbReference>
<feature type="region of interest" description="Disordered" evidence="14">
    <location>
        <begin position="494"/>
        <end position="530"/>
    </location>
</feature>
<keyword evidence="8" id="KW-0677">Repeat</keyword>
<dbReference type="AlphaFoldDB" id="A0A9P6VMB4"/>
<gene>
    <name evidence="16" type="ORF">D0Z07_2652</name>
</gene>
<comment type="similarity">
    <text evidence="2">Belongs to the protein prenyltransferase subunit beta family.</text>
</comment>
<evidence type="ECO:0000256" key="6">
    <source>
        <dbReference type="ARBA" id="ARBA00022679"/>
    </source>
</evidence>
<evidence type="ECO:0000256" key="3">
    <source>
        <dbReference type="ARBA" id="ARBA00011355"/>
    </source>
</evidence>
<keyword evidence="7" id="KW-0479">Metal-binding</keyword>
<feature type="domain" description="Prenyltransferase alpha-alpha toroid" evidence="15">
    <location>
        <begin position="24"/>
        <end position="307"/>
    </location>
</feature>
<name>A0A9P6VMB4_9HELO</name>
<dbReference type="EMBL" id="VNKQ01000005">
    <property type="protein sequence ID" value="KAG0650630.1"/>
    <property type="molecule type" value="Genomic_DNA"/>
</dbReference>
<evidence type="ECO:0000256" key="4">
    <source>
        <dbReference type="ARBA" id="ARBA00012656"/>
    </source>
</evidence>
<dbReference type="Pfam" id="PF00432">
    <property type="entry name" value="Prenyltrans"/>
    <property type="match status" value="1"/>
</dbReference>
<evidence type="ECO:0000256" key="12">
    <source>
        <dbReference type="ARBA" id="ARBA00047658"/>
    </source>
</evidence>
<organism evidence="16 17">
    <name type="scientific">Hyphodiscus hymeniophilus</name>
    <dbReference type="NCBI Taxonomy" id="353542"/>
    <lineage>
        <taxon>Eukaryota</taxon>
        <taxon>Fungi</taxon>
        <taxon>Dikarya</taxon>
        <taxon>Ascomycota</taxon>
        <taxon>Pezizomycotina</taxon>
        <taxon>Leotiomycetes</taxon>
        <taxon>Helotiales</taxon>
        <taxon>Hyphodiscaceae</taxon>
        <taxon>Hyphodiscus</taxon>
    </lineage>
</organism>
<comment type="cofactor">
    <cofactor evidence="1">
        <name>Zn(2+)</name>
        <dbReference type="ChEBI" id="CHEBI:29105"/>
    </cofactor>
</comment>
<evidence type="ECO:0000256" key="9">
    <source>
        <dbReference type="ARBA" id="ARBA00022833"/>
    </source>
</evidence>
<keyword evidence="5" id="KW-0637">Prenyltransferase</keyword>
<dbReference type="Gene3D" id="1.50.10.20">
    <property type="match status" value="1"/>
</dbReference>
<dbReference type="PANTHER" id="PTHR11774">
    <property type="entry name" value="GERANYLGERANYL TRANSFERASE TYPE BETA SUBUNIT"/>
    <property type="match status" value="1"/>
</dbReference>
<dbReference type="InterPro" id="IPR026873">
    <property type="entry name" value="Ptb1"/>
</dbReference>
<evidence type="ECO:0000256" key="2">
    <source>
        <dbReference type="ARBA" id="ARBA00010497"/>
    </source>
</evidence>
<dbReference type="InterPro" id="IPR045089">
    <property type="entry name" value="PGGT1B-like"/>
</dbReference>
<evidence type="ECO:0000256" key="11">
    <source>
        <dbReference type="ARBA" id="ARBA00032766"/>
    </source>
</evidence>
<evidence type="ECO:0000313" key="16">
    <source>
        <dbReference type="EMBL" id="KAG0650630.1"/>
    </source>
</evidence>
<dbReference type="OrthoDB" id="5428259at2759"/>
<dbReference type="GO" id="GO:0004663">
    <property type="term" value="F:Rab geranylgeranyltransferase activity"/>
    <property type="evidence" value="ECO:0007669"/>
    <property type="project" value="UniProtKB-EC"/>
</dbReference>
<sequence length="881" mass="97005">MSLVSGPGRGGQSSSALPTELQLAIEPHVKYIQSLDSRKDELEYWLTEHLRLNGVYWGLTALHLMGRPDALPRDETIEFVLSCQHDNGGFGAAPGHDAHLLYTVSAVQILATVDALGLLEERGKGGGEKGGKWGVGTYIASLQNRKSGTFAGDEWGEEDTRFLYASLNALSLLNLLHLVDVPKAVDYIVSCANFDGGYGVSPGAESHSGQIFACVAALTIAGRIDLVDKDKLGSWLSERQVEGGGLNGRPEKLEDVCYSWWVASSLTMIGRLHWIDGGKLAKYILECQDSENGGLADRPGDMPIDIYITPKNTSTVIANMPKAVKPEVNIELACSLCPKIPKFSDISHLLTHISSKSHLSHRFKLQIRSQSESEAKEKINEFDFWYRNNNLDGLLAERLASKDKKKTTKERKPRVSNAFTASVKTPSAKLEHRPAQEVLAATPVFRAPIPRMQLWTASNNSSPAHIRDWDQNNMYSTPTMRRQVPNFAPAEIETPAGDMLDSKSATPWRPTESDENGEADTYEPKGKKKVEKKVSSESTILKGVLWPGMDLFDSATPEMKRMRNQRKDESVLEQMMASSNDVEPNEIVYHLNGDVHHIRDIFGPLSTENSPTQIRDPTPKKCKSRKVAALSDISVNAPRIRAPRPRKGAAAETPLKHPSAALENCGPPPQPLLPSSTINSFANIDQRFVPSSEEDDEFRLTVGEMNMNKKRGFAVYQEAPEVSPGGRTESTLEDHRFDFSGDRAIGQARVLKTAGHVSPTPPAKQSVMRGFGKENGPSGFSPVARPRHHSAHLASHVYPGQMFYDPILNPLFDPSFARSFPSYTGQLTGFNDHLKPTHAALPRFQSSLHGQHRPTNPASRRSIQQEYGVGINNGEGMHYGV</sequence>
<comment type="caution">
    <text evidence="16">The sequence shown here is derived from an EMBL/GenBank/DDBJ whole genome shotgun (WGS) entry which is preliminary data.</text>
</comment>
<keyword evidence="6 16" id="KW-0808">Transferase</keyword>
<accession>A0A9P6VMB4</accession>
<dbReference type="GO" id="GO:0005968">
    <property type="term" value="C:Rab-protein geranylgeranyltransferase complex"/>
    <property type="evidence" value="ECO:0007669"/>
    <property type="project" value="TreeGrafter"/>
</dbReference>
<dbReference type="Proteomes" id="UP000785200">
    <property type="component" value="Unassembled WGS sequence"/>
</dbReference>
<evidence type="ECO:0000313" key="17">
    <source>
        <dbReference type="Proteomes" id="UP000785200"/>
    </source>
</evidence>
<protein>
    <recommendedName>
        <fullName evidence="13">Geranylgeranyl transferase type-2 subunit beta</fullName>
        <ecNumber evidence="4">2.5.1.60</ecNumber>
    </recommendedName>
    <alternativeName>
        <fullName evidence="10">Geranylgeranyl transferase type II subunit beta</fullName>
    </alternativeName>
    <alternativeName>
        <fullName evidence="11">Type II protein geranyl-geranyltransferase subunit beta</fullName>
    </alternativeName>
</protein>
<comment type="subunit">
    <text evidence="3">Heterodimer of an alpha and a beta subunit.</text>
</comment>
<dbReference type="PANTHER" id="PTHR11774:SF11">
    <property type="entry name" value="GERANYLGERANYL TRANSFERASE TYPE-2 SUBUNIT BETA"/>
    <property type="match status" value="1"/>
</dbReference>
<evidence type="ECO:0000256" key="13">
    <source>
        <dbReference type="ARBA" id="ARBA00069127"/>
    </source>
</evidence>
<feature type="region of interest" description="Disordered" evidence="14">
    <location>
        <begin position="846"/>
        <end position="871"/>
    </location>
</feature>
<evidence type="ECO:0000256" key="5">
    <source>
        <dbReference type="ARBA" id="ARBA00022602"/>
    </source>
</evidence>
<dbReference type="GO" id="GO:0072657">
    <property type="term" value="P:protein localization to membrane"/>
    <property type="evidence" value="ECO:0007669"/>
    <property type="project" value="UniProtKB-ARBA"/>
</dbReference>
<evidence type="ECO:0000259" key="15">
    <source>
        <dbReference type="Pfam" id="PF00432"/>
    </source>
</evidence>
<keyword evidence="17" id="KW-1185">Reference proteome</keyword>
<evidence type="ECO:0000256" key="14">
    <source>
        <dbReference type="SAM" id="MobiDB-lite"/>
    </source>
</evidence>
<evidence type="ECO:0000256" key="1">
    <source>
        <dbReference type="ARBA" id="ARBA00001947"/>
    </source>
</evidence>
<dbReference type="CDD" id="cd02894">
    <property type="entry name" value="GGTase-II"/>
    <property type="match status" value="1"/>
</dbReference>
<keyword evidence="9" id="KW-0862">Zinc</keyword>